<gene>
    <name evidence="3" type="ORF">B0H17DRAFT_27157</name>
</gene>
<feature type="region of interest" description="Disordered" evidence="1">
    <location>
        <begin position="47"/>
        <end position="74"/>
    </location>
</feature>
<protein>
    <recommendedName>
        <fullName evidence="2">DUF6699 domain-containing protein</fullName>
    </recommendedName>
</protein>
<keyword evidence="4" id="KW-1185">Reference proteome</keyword>
<sequence length="247" mass="28053">MLLLPQIYKGARISGSPAARLHTMGSKHLRFNPTVDEYAERHTMTPKQLRFDSTVDEYEERDTADPPSPASGLVIDRSLRPRECSPFDFSLPSPFFTADPRLDADLRDTPACSPPLKQVIVRISSHTKYGPCKFPVNPDPERPQVPVVTVGDVITEIQWQLRQVLASSDSGVRWYRQRRAQTVENYAQNVDQRTKEQARDQELRAETRVVDHLLGKVLFAGLEMRSSAEPHVWSLKLDSSPRYSTKV</sequence>
<proteinExistence type="predicted"/>
<feature type="domain" description="DUF6699" evidence="2">
    <location>
        <begin position="100"/>
        <end position="224"/>
    </location>
</feature>
<dbReference type="Proteomes" id="UP001221757">
    <property type="component" value="Unassembled WGS sequence"/>
</dbReference>
<organism evidence="3 4">
    <name type="scientific">Mycena rosella</name>
    <name type="common">Pink bonnet</name>
    <name type="synonym">Agaricus rosellus</name>
    <dbReference type="NCBI Taxonomy" id="1033263"/>
    <lineage>
        <taxon>Eukaryota</taxon>
        <taxon>Fungi</taxon>
        <taxon>Dikarya</taxon>
        <taxon>Basidiomycota</taxon>
        <taxon>Agaricomycotina</taxon>
        <taxon>Agaricomycetes</taxon>
        <taxon>Agaricomycetidae</taxon>
        <taxon>Agaricales</taxon>
        <taxon>Marasmiineae</taxon>
        <taxon>Mycenaceae</taxon>
        <taxon>Mycena</taxon>
    </lineage>
</organism>
<comment type="caution">
    <text evidence="3">The sequence shown here is derived from an EMBL/GenBank/DDBJ whole genome shotgun (WGS) entry which is preliminary data.</text>
</comment>
<evidence type="ECO:0000313" key="3">
    <source>
        <dbReference type="EMBL" id="KAJ7683781.1"/>
    </source>
</evidence>
<evidence type="ECO:0000256" key="1">
    <source>
        <dbReference type="SAM" id="MobiDB-lite"/>
    </source>
</evidence>
<name>A0AAD7D8E7_MYCRO</name>
<reference evidence="3" key="1">
    <citation type="submission" date="2023-03" db="EMBL/GenBank/DDBJ databases">
        <title>Massive genome expansion in bonnet fungi (Mycena s.s.) driven by repeated elements and novel gene families across ecological guilds.</title>
        <authorList>
            <consortium name="Lawrence Berkeley National Laboratory"/>
            <person name="Harder C.B."/>
            <person name="Miyauchi S."/>
            <person name="Viragh M."/>
            <person name="Kuo A."/>
            <person name="Thoen E."/>
            <person name="Andreopoulos B."/>
            <person name="Lu D."/>
            <person name="Skrede I."/>
            <person name="Drula E."/>
            <person name="Henrissat B."/>
            <person name="Morin E."/>
            <person name="Kohler A."/>
            <person name="Barry K."/>
            <person name="LaButti K."/>
            <person name="Morin E."/>
            <person name="Salamov A."/>
            <person name="Lipzen A."/>
            <person name="Mereny Z."/>
            <person name="Hegedus B."/>
            <person name="Baldrian P."/>
            <person name="Stursova M."/>
            <person name="Weitz H."/>
            <person name="Taylor A."/>
            <person name="Grigoriev I.V."/>
            <person name="Nagy L.G."/>
            <person name="Martin F."/>
            <person name="Kauserud H."/>
        </authorList>
    </citation>
    <scope>NUCLEOTIDE SEQUENCE</scope>
    <source>
        <strain evidence="3">CBHHK067</strain>
    </source>
</reference>
<dbReference type="Pfam" id="PF20415">
    <property type="entry name" value="DUF6699"/>
    <property type="match status" value="1"/>
</dbReference>
<dbReference type="EMBL" id="JARKIE010000105">
    <property type="protein sequence ID" value="KAJ7683781.1"/>
    <property type="molecule type" value="Genomic_DNA"/>
</dbReference>
<dbReference type="AlphaFoldDB" id="A0AAD7D8E7"/>
<evidence type="ECO:0000313" key="4">
    <source>
        <dbReference type="Proteomes" id="UP001221757"/>
    </source>
</evidence>
<accession>A0AAD7D8E7</accession>
<evidence type="ECO:0000259" key="2">
    <source>
        <dbReference type="Pfam" id="PF20415"/>
    </source>
</evidence>
<dbReference type="InterPro" id="IPR046522">
    <property type="entry name" value="DUF6699"/>
</dbReference>